<sequence>MEFMEHNLSESQKRLEVLKSHVSRDEDFVTAASILESLPTPFVALSPSGDLIDLNRAAADLFEIDQENAVGQPAEEVFSAGCAHTLRKITQRSTDFCVVSRATLNHAGRDYATRAAPLIHDEIVRGAVIVIDLSTPSAPARNLAPVRAADGAGYWVPIYIPTTGEGPDATFHFR</sequence>
<dbReference type="GO" id="GO:0006355">
    <property type="term" value="P:regulation of DNA-templated transcription"/>
    <property type="evidence" value="ECO:0007669"/>
    <property type="project" value="InterPro"/>
</dbReference>
<feature type="domain" description="PAS" evidence="1">
    <location>
        <begin position="34"/>
        <end position="72"/>
    </location>
</feature>
<dbReference type="SMART" id="SM00091">
    <property type="entry name" value="PAS"/>
    <property type="match status" value="1"/>
</dbReference>
<dbReference type="InterPro" id="IPR013767">
    <property type="entry name" value="PAS_fold"/>
</dbReference>
<dbReference type="EMBL" id="CP036172">
    <property type="protein sequence ID" value="QSZ66616.1"/>
    <property type="molecule type" value="Genomic_DNA"/>
</dbReference>
<dbReference type="Proteomes" id="UP001042704">
    <property type="component" value="Chromosome"/>
</dbReference>
<protein>
    <submittedName>
        <fullName evidence="2">PAS domain-containing protein</fullName>
    </submittedName>
</protein>
<proteinExistence type="predicted"/>
<dbReference type="AlphaFoldDB" id="A0A8A3S4Q3"/>
<dbReference type="Gene3D" id="3.30.450.20">
    <property type="entry name" value="PAS domain"/>
    <property type="match status" value="1"/>
</dbReference>
<accession>A0A8A3S4Q3</accession>
<name>A0A8A3S4Q3_9EURY</name>
<dbReference type="InterPro" id="IPR000014">
    <property type="entry name" value="PAS"/>
</dbReference>
<organism evidence="2 3">
    <name type="scientific">Methanofollis aquaemaris</name>
    <dbReference type="NCBI Taxonomy" id="126734"/>
    <lineage>
        <taxon>Archaea</taxon>
        <taxon>Methanobacteriati</taxon>
        <taxon>Methanobacteriota</taxon>
        <taxon>Stenosarchaea group</taxon>
        <taxon>Methanomicrobia</taxon>
        <taxon>Methanomicrobiales</taxon>
        <taxon>Methanomicrobiaceae</taxon>
        <taxon>Methanofollis</taxon>
    </lineage>
</organism>
<dbReference type="InterPro" id="IPR035965">
    <property type="entry name" value="PAS-like_dom_sf"/>
</dbReference>
<reference evidence="2" key="2">
    <citation type="submission" date="2019-02" db="EMBL/GenBank/DDBJ databases">
        <authorList>
            <person name="Chen S.-C."/>
            <person name="Chien H.-H."/>
            <person name="Lai M.-C."/>
        </authorList>
    </citation>
    <scope>NUCLEOTIDE SEQUENCE</scope>
    <source>
        <strain evidence="2">N2F9704</strain>
    </source>
</reference>
<keyword evidence="3" id="KW-1185">Reference proteome</keyword>
<dbReference type="CDD" id="cd00130">
    <property type="entry name" value="PAS"/>
    <property type="match status" value="1"/>
</dbReference>
<dbReference type="Pfam" id="PF00989">
    <property type="entry name" value="PAS"/>
    <property type="match status" value="1"/>
</dbReference>
<dbReference type="SUPFAM" id="SSF55785">
    <property type="entry name" value="PYP-like sensor domain (PAS domain)"/>
    <property type="match status" value="1"/>
</dbReference>
<reference evidence="2" key="1">
    <citation type="journal article" date="2001" name="Int. J. Syst. Evol. Microbiol.">
        <title>Methanofollis aquaemaris sp. nov., a methanogen isolated from an aquaculture fish pond.</title>
        <authorList>
            <person name="Lai M.C."/>
            <person name="Chen S.C."/>
        </authorList>
    </citation>
    <scope>NUCLEOTIDE SEQUENCE</scope>
    <source>
        <strain evidence="2">N2F9704</strain>
    </source>
</reference>
<evidence type="ECO:0000259" key="1">
    <source>
        <dbReference type="PROSITE" id="PS50112"/>
    </source>
</evidence>
<dbReference type="KEGG" id="maqe:RJ40_03435"/>
<evidence type="ECO:0000313" key="3">
    <source>
        <dbReference type="Proteomes" id="UP001042704"/>
    </source>
</evidence>
<evidence type="ECO:0000313" key="2">
    <source>
        <dbReference type="EMBL" id="QSZ66616.1"/>
    </source>
</evidence>
<gene>
    <name evidence="2" type="ORF">RJ40_03435</name>
</gene>
<dbReference type="PROSITE" id="PS50112">
    <property type="entry name" value="PAS"/>
    <property type="match status" value="1"/>
</dbReference>